<reference evidence="1 2" key="1">
    <citation type="journal article" date="2021" name="BMC Genomics">
        <title>Datura genome reveals duplications of psychoactive alkaloid biosynthetic genes and high mutation rate following tissue culture.</title>
        <authorList>
            <person name="Rajewski A."/>
            <person name="Carter-House D."/>
            <person name="Stajich J."/>
            <person name="Litt A."/>
        </authorList>
    </citation>
    <scope>NUCLEOTIDE SEQUENCE [LARGE SCALE GENOMIC DNA]</scope>
    <source>
        <strain evidence="1">AR-01</strain>
    </source>
</reference>
<gene>
    <name evidence="1" type="ORF">HAX54_034360</name>
</gene>
<keyword evidence="2" id="KW-1185">Reference proteome</keyword>
<organism evidence="1 2">
    <name type="scientific">Datura stramonium</name>
    <name type="common">Jimsonweed</name>
    <name type="synonym">Common thornapple</name>
    <dbReference type="NCBI Taxonomy" id="4076"/>
    <lineage>
        <taxon>Eukaryota</taxon>
        <taxon>Viridiplantae</taxon>
        <taxon>Streptophyta</taxon>
        <taxon>Embryophyta</taxon>
        <taxon>Tracheophyta</taxon>
        <taxon>Spermatophyta</taxon>
        <taxon>Magnoliopsida</taxon>
        <taxon>eudicotyledons</taxon>
        <taxon>Gunneridae</taxon>
        <taxon>Pentapetalae</taxon>
        <taxon>asterids</taxon>
        <taxon>lamiids</taxon>
        <taxon>Solanales</taxon>
        <taxon>Solanaceae</taxon>
        <taxon>Solanoideae</taxon>
        <taxon>Datureae</taxon>
        <taxon>Datura</taxon>
    </lineage>
</organism>
<dbReference type="EMBL" id="JACEIK010004439">
    <property type="protein sequence ID" value="MCD9645451.1"/>
    <property type="molecule type" value="Genomic_DNA"/>
</dbReference>
<sequence length="105" mass="12032">MVVDNGGRGSWRWRLVVSDGNDGGSCDEEMAYKYYGRFFLEMPMVSNFMSACPWKSHYRFQSPESGLDFLDVRNQASFMLVMDEISGTELILKPYSESIRTFSTA</sequence>
<accession>A0ABS8VGG9</accession>
<dbReference type="Proteomes" id="UP000823775">
    <property type="component" value="Unassembled WGS sequence"/>
</dbReference>
<evidence type="ECO:0000313" key="1">
    <source>
        <dbReference type="EMBL" id="MCD9645451.1"/>
    </source>
</evidence>
<evidence type="ECO:0000313" key="2">
    <source>
        <dbReference type="Proteomes" id="UP000823775"/>
    </source>
</evidence>
<proteinExistence type="predicted"/>
<comment type="caution">
    <text evidence="1">The sequence shown here is derived from an EMBL/GenBank/DDBJ whole genome shotgun (WGS) entry which is preliminary data.</text>
</comment>
<protein>
    <submittedName>
        <fullName evidence="1">Uncharacterized protein</fullName>
    </submittedName>
</protein>
<name>A0ABS8VGG9_DATST</name>